<dbReference type="InterPro" id="IPR002347">
    <property type="entry name" value="SDR_fam"/>
</dbReference>
<organism evidence="11 12">
    <name type="scientific">Limulus polyphemus</name>
    <name type="common">Atlantic horseshoe crab</name>
    <dbReference type="NCBI Taxonomy" id="6850"/>
    <lineage>
        <taxon>Eukaryota</taxon>
        <taxon>Metazoa</taxon>
        <taxon>Ecdysozoa</taxon>
        <taxon>Arthropoda</taxon>
        <taxon>Chelicerata</taxon>
        <taxon>Merostomata</taxon>
        <taxon>Xiphosura</taxon>
        <taxon>Limulidae</taxon>
        <taxon>Limulus</taxon>
    </lineage>
</organism>
<dbReference type="PROSITE" id="PS00061">
    <property type="entry name" value="ADH_SHORT"/>
    <property type="match status" value="1"/>
</dbReference>
<keyword evidence="5" id="KW-0560">Oxidoreductase</keyword>
<reference evidence="12" key="1">
    <citation type="submission" date="2025-08" db="UniProtKB">
        <authorList>
            <consortium name="RefSeq"/>
        </authorList>
    </citation>
    <scope>IDENTIFICATION</scope>
    <source>
        <tissue evidence="12">Muscle</tissue>
    </source>
</reference>
<dbReference type="InterPro" id="IPR057326">
    <property type="entry name" value="KR_dom"/>
</dbReference>
<evidence type="ECO:0000256" key="5">
    <source>
        <dbReference type="ARBA" id="ARBA00023002"/>
    </source>
</evidence>
<dbReference type="SUPFAM" id="SSF51735">
    <property type="entry name" value="NAD(P)-binding Rossmann-fold domains"/>
    <property type="match status" value="1"/>
</dbReference>
<accession>A0ABM1BBH6</accession>
<comment type="pathway">
    <text evidence="2">Lipid metabolism; fatty acid beta-oxidation.</text>
</comment>
<evidence type="ECO:0000256" key="2">
    <source>
        <dbReference type="ARBA" id="ARBA00005005"/>
    </source>
</evidence>
<evidence type="ECO:0000256" key="6">
    <source>
        <dbReference type="ARBA" id="ARBA00023098"/>
    </source>
</evidence>
<gene>
    <name evidence="12" type="primary">LOC106463218</name>
</gene>
<dbReference type="InterPro" id="IPR054357">
    <property type="entry name" value="MFE-2_N"/>
</dbReference>
<dbReference type="PRINTS" id="PR00081">
    <property type="entry name" value="GDHRDH"/>
</dbReference>
<dbReference type="CDD" id="cd03448">
    <property type="entry name" value="HDE_HSD"/>
    <property type="match status" value="1"/>
</dbReference>
<dbReference type="InterPro" id="IPR003033">
    <property type="entry name" value="SCP2_sterol-bd_dom"/>
</dbReference>
<evidence type="ECO:0000256" key="4">
    <source>
        <dbReference type="ARBA" id="ARBA00022832"/>
    </source>
</evidence>
<dbReference type="PRINTS" id="PR00080">
    <property type="entry name" value="SDRFAMILY"/>
</dbReference>
<evidence type="ECO:0000256" key="1">
    <source>
        <dbReference type="ARBA" id="ARBA00004275"/>
    </source>
</evidence>
<sequence>MAGSKIGEMRFDGKVAIVTGAGGGLGREYAISLADRGASVVVNDLGGTRSGQGKNNAAADKVVQEIISKGGKAVADYNSVEEGEKIIQTAISNFGRIDILVNNAGILRDKSFLKLSVEDWNIVLKVHLQGSFLVTKAAWPYLREQKYGRIIMTSSGAGIYGNFGQANYSAAKLGLLGLSNTLAVEGKKYGIHCNTIIPLAGSRLTEDILPSELFDKLKPEYVSPLVVWLCHESCPETGGVFEAAGSWIGKYQWQRSVGKAYLPANEKLTAESIRDNWNLITDMSDCNTPASVQEQMGLLVEALTGSVTDRRKQTQSQQPNKDNEGYSYSYNDVILYALGVGMSTKEPDHLKFLYEGSEDFSVLPTFGCIPAMKAVFKSEALQQEVQRLKVDPTKMVHGEQYLEILKPFPPEDVLNSVVEVADVLDKGSGALVVLDVNTFNDAGEKIMYSQWSVFFIGAGNFGGKRDSDKIKSIVPPPNRKPDCFITEKTSVDQAALYRLMGDSNPLHIDPSFAAMGGFPQPIIHGLCTFGYAARHVLKQFAGNDVTKFKKIKARFTGPVIPGESIQTHMWKEGNRIHFQCTVDETGKVVVSGGYVDLNDPVIAVKPSSDVHNELPATINSDLVFIELGKRLQEMPDAAAKAQAIFEWNITKNGKPAAQWTLDLKNGKGEVYRGSPKNEKAGCILTLEDSDMVSMITGKLDPQKAFMSGKLKIKGNIMLTRKLQTLLKAAEHKNPTPEQKNTKSKEDVQERKLTQELKSTAVFEAVARKLSENPDLVSSVNTVYQWNITKDGQEVGRWITDLKHGNGSVYQGEAKQGKADCILTMDDDILDKLVAGKLDPQKAFMTGKLKISGDIMASQKLQDLWEKDEEREKPKTTKPKPTKFTEPLLGLKSELIFKIFAERIPEEPELAKKMKVVFHWIILKQGKKAEEWTVDLKTPKGLIYRGPPKQKPDCSITLEDEDLIKLMLGKMNPQRAFMTGKLKLRGNIMLTQRMNKLWQEIMKSGRAVELPLVAPILSEEKPLRTDIRSDYIFLDFAKRVGRTPAIVTKTQAVYEWNILKNGSPTAQWTTDLKTGIGAIYRGAPKTGKADCTLTLEDSDLTEIVTGGMDPKKAIMARKLKVSGNVALAEKLQNLISPQAKL</sequence>
<evidence type="ECO:0000313" key="11">
    <source>
        <dbReference type="Proteomes" id="UP000694941"/>
    </source>
</evidence>
<proteinExistence type="inferred from homology"/>
<dbReference type="Gene3D" id="1.10.287.4290">
    <property type="match status" value="1"/>
</dbReference>
<feature type="region of interest" description="Disordered" evidence="9">
    <location>
        <begin position="728"/>
        <end position="749"/>
    </location>
</feature>
<dbReference type="InterPro" id="IPR020904">
    <property type="entry name" value="Sc_DH/Rdtase_CS"/>
</dbReference>
<dbReference type="PANTHER" id="PTHR45024:SF2">
    <property type="entry name" value="SCP2 DOMAIN-CONTAINING PROTEIN"/>
    <property type="match status" value="1"/>
</dbReference>
<evidence type="ECO:0000256" key="3">
    <source>
        <dbReference type="ARBA" id="ARBA00006484"/>
    </source>
</evidence>
<keyword evidence="4" id="KW-0276">Fatty acid metabolism</keyword>
<evidence type="ECO:0000256" key="7">
    <source>
        <dbReference type="ARBA" id="ARBA00023140"/>
    </source>
</evidence>
<dbReference type="Pfam" id="PF02036">
    <property type="entry name" value="SCP2"/>
    <property type="match status" value="4"/>
</dbReference>
<dbReference type="SUPFAM" id="SSF54637">
    <property type="entry name" value="Thioesterase/thiol ester dehydrase-isomerase"/>
    <property type="match status" value="2"/>
</dbReference>
<evidence type="ECO:0000259" key="10">
    <source>
        <dbReference type="SMART" id="SM00822"/>
    </source>
</evidence>
<dbReference type="InterPro" id="IPR029069">
    <property type="entry name" value="HotDog_dom_sf"/>
</dbReference>
<dbReference type="CDD" id="cd05353">
    <property type="entry name" value="hydroxyacyl-CoA-like_DH_SDR_c-like"/>
    <property type="match status" value="1"/>
</dbReference>
<dbReference type="Gene3D" id="3.40.50.720">
    <property type="entry name" value="NAD(P)-binding Rossmann-like Domain"/>
    <property type="match status" value="1"/>
</dbReference>
<dbReference type="Proteomes" id="UP000694941">
    <property type="component" value="Unplaced"/>
</dbReference>
<evidence type="ECO:0000256" key="9">
    <source>
        <dbReference type="SAM" id="MobiDB-lite"/>
    </source>
</evidence>
<dbReference type="InterPro" id="IPR036291">
    <property type="entry name" value="NAD(P)-bd_dom_sf"/>
</dbReference>
<dbReference type="Pfam" id="PF22622">
    <property type="entry name" value="MFE-2_hydrat-2_N"/>
    <property type="match status" value="1"/>
</dbReference>
<keyword evidence="8" id="KW-0456">Lyase</keyword>
<dbReference type="InterPro" id="IPR002539">
    <property type="entry name" value="MaoC-like_dom"/>
</dbReference>
<keyword evidence="6" id="KW-0443">Lipid metabolism</keyword>
<dbReference type="Gene3D" id="3.30.1050.10">
    <property type="entry name" value="SCP2 sterol-binding domain"/>
    <property type="match status" value="4"/>
</dbReference>
<dbReference type="Pfam" id="PF01575">
    <property type="entry name" value="MaoC_dehydratas"/>
    <property type="match status" value="1"/>
</dbReference>
<name>A0ABM1BBH6_LIMPO</name>
<comment type="subcellular location">
    <subcellularLocation>
        <location evidence="1">Peroxisome</location>
    </subcellularLocation>
</comment>
<dbReference type="Pfam" id="PF00106">
    <property type="entry name" value="adh_short"/>
    <property type="match status" value="1"/>
</dbReference>
<dbReference type="InterPro" id="IPR051687">
    <property type="entry name" value="Peroxisomal_Beta-Oxidation"/>
</dbReference>
<comment type="similarity">
    <text evidence="3">Belongs to the short-chain dehydrogenases/reductases (SDR) family.</text>
</comment>
<dbReference type="SUPFAM" id="SSF55718">
    <property type="entry name" value="SCP-like"/>
    <property type="match status" value="4"/>
</dbReference>
<dbReference type="SMART" id="SM00822">
    <property type="entry name" value="PKS_KR"/>
    <property type="match status" value="1"/>
</dbReference>
<evidence type="ECO:0000256" key="8">
    <source>
        <dbReference type="ARBA" id="ARBA00023239"/>
    </source>
</evidence>
<evidence type="ECO:0000313" key="12">
    <source>
        <dbReference type="RefSeq" id="XP_013778666.1"/>
    </source>
</evidence>
<dbReference type="Gene3D" id="3.10.129.10">
    <property type="entry name" value="Hotdog Thioesterase"/>
    <property type="match status" value="1"/>
</dbReference>
<feature type="domain" description="Ketoreductase" evidence="10">
    <location>
        <begin position="14"/>
        <end position="203"/>
    </location>
</feature>
<dbReference type="PANTHER" id="PTHR45024">
    <property type="entry name" value="DEHYDROGENASES, SHORT CHAIN"/>
    <property type="match status" value="1"/>
</dbReference>
<protein>
    <submittedName>
        <fullName evidence="12">Peroxisomal multifunctional enzyme type 2-like</fullName>
    </submittedName>
</protein>
<dbReference type="InterPro" id="IPR036527">
    <property type="entry name" value="SCP2_sterol-bd_dom_sf"/>
</dbReference>
<dbReference type="RefSeq" id="XP_013778666.1">
    <property type="nucleotide sequence ID" value="XM_013923212.2"/>
</dbReference>
<keyword evidence="7" id="KW-0576">Peroxisome</keyword>
<dbReference type="GeneID" id="106463218"/>
<keyword evidence="11" id="KW-1185">Reference proteome</keyword>